<gene>
    <name evidence="9" type="ORF">GCM10011608_48870</name>
</gene>
<dbReference type="PANTHER" id="PTHR30572">
    <property type="entry name" value="MEMBRANE COMPONENT OF TRANSPORTER-RELATED"/>
    <property type="match status" value="1"/>
</dbReference>
<dbReference type="InterPro" id="IPR003838">
    <property type="entry name" value="ABC3_permease_C"/>
</dbReference>
<feature type="transmembrane region" description="Helical" evidence="7">
    <location>
        <begin position="696"/>
        <end position="724"/>
    </location>
</feature>
<keyword evidence="2" id="KW-1003">Cell membrane</keyword>
<feature type="transmembrane region" description="Helical" evidence="7">
    <location>
        <begin position="344"/>
        <end position="366"/>
    </location>
</feature>
<keyword evidence="3 7" id="KW-0812">Transmembrane</keyword>
<dbReference type="RefSeq" id="WP_189048290.1">
    <property type="nucleotide sequence ID" value="NZ_BMNB01000029.1"/>
</dbReference>
<evidence type="ECO:0000256" key="7">
    <source>
        <dbReference type="SAM" id="Phobius"/>
    </source>
</evidence>
<reference evidence="9" key="1">
    <citation type="journal article" date="2014" name="Int. J. Syst. Evol. Microbiol.">
        <title>Complete genome sequence of Corynebacterium casei LMG S-19264T (=DSM 44701T), isolated from a smear-ripened cheese.</title>
        <authorList>
            <consortium name="US DOE Joint Genome Institute (JGI-PGF)"/>
            <person name="Walter F."/>
            <person name="Albersmeier A."/>
            <person name="Kalinowski J."/>
            <person name="Ruckert C."/>
        </authorList>
    </citation>
    <scope>NUCLEOTIDE SEQUENCE</scope>
    <source>
        <strain evidence="9">CGMCC 4.7312</strain>
    </source>
</reference>
<dbReference type="Proteomes" id="UP000608890">
    <property type="component" value="Unassembled WGS sequence"/>
</dbReference>
<sequence length="787" mass="80180">MSAMGRVVRSGVARRRVQTVVIALATMMAVTASVLGGSLLAASSGPFDRAFAQQHGAHLTAQFDAARTTAARLMASAGATGVIAAAGPFPTATAAPRDVAAEFDLPPMTIVGRTTPDGEVDHVSLSQGRWVNGPGQIVLSADYPVGPSPLDTDLRFPDLPGQPTLTVVGVARSVGRTADAWASPSDVAALTAPDATGGYQMLYRFAEASTAAHVERGQAAVLALVGSPALLGAQSWLTIKDASEREVALFLPFLVAFGALGLVMSVLVVGTVIAGAVGTATRRIGVLKAIGFTPVQAVRAYVAQALIPATVGIAAGVVAGNLLAIPVLADTDQLYGTTTTGVTWWIDAVVVAGALGMVALTAWAAALRAGRLRTVDAIAVGRTPRPGRGRWAARLTARLPLPRSVSLGLAHPFARPARAAAVLAAIMFGATTVTFAVGVAASLNRVQIAKDHAAADVVIDTFAPPRGTGPAPNTAPRALSADDTAKVTTAIQAQPGTAEYYRVATTQVAVAGMTGFARLDAFTGDASWGGYEMISGRWFTRPGEVTVPSTFLTATGTRIGDSVVLTDHGKAVPVRIVGEVLHPTNNLLVFADAATFAATKPNLTAASYHIRLADGVDVSEYLTGLNSALATSGFTAASEQSTGGSSTIVLLDALAALLTLMLVAVAAMGVLNMVVLDTRERVRDLGIHKALGMTPLQTIAMVIASVLVTGLAGGAIGVTAGVAVHRAVTPAMGDAAGTKLPTSVIDVYQPTMLLLLGLGGLLIAVAGAFLPAGWAARTRTAVALRTE</sequence>
<name>A0A917U4M0_9ACTN</name>
<feature type="transmembrane region" description="Helical" evidence="7">
    <location>
        <begin position="301"/>
        <end position="324"/>
    </location>
</feature>
<proteinExistence type="inferred from homology"/>
<feature type="domain" description="ABC3 transporter permease C-terminal" evidence="8">
    <location>
        <begin position="658"/>
        <end position="772"/>
    </location>
</feature>
<dbReference type="GO" id="GO:0022857">
    <property type="term" value="F:transmembrane transporter activity"/>
    <property type="evidence" value="ECO:0007669"/>
    <property type="project" value="TreeGrafter"/>
</dbReference>
<comment type="caution">
    <text evidence="9">The sequence shown here is derived from an EMBL/GenBank/DDBJ whole genome shotgun (WGS) entry which is preliminary data.</text>
</comment>
<evidence type="ECO:0000256" key="6">
    <source>
        <dbReference type="ARBA" id="ARBA00038076"/>
    </source>
</evidence>
<feature type="transmembrane region" description="Helical" evidence="7">
    <location>
        <begin position="20"/>
        <end position="42"/>
    </location>
</feature>
<organism evidence="9 10">
    <name type="scientific">Micromonospora sonchi</name>
    <dbReference type="NCBI Taxonomy" id="1763543"/>
    <lineage>
        <taxon>Bacteria</taxon>
        <taxon>Bacillati</taxon>
        <taxon>Actinomycetota</taxon>
        <taxon>Actinomycetes</taxon>
        <taxon>Micromonosporales</taxon>
        <taxon>Micromonosporaceae</taxon>
        <taxon>Micromonospora</taxon>
    </lineage>
</organism>
<evidence type="ECO:0000256" key="1">
    <source>
        <dbReference type="ARBA" id="ARBA00004651"/>
    </source>
</evidence>
<comment type="subcellular location">
    <subcellularLocation>
        <location evidence="1">Cell membrane</location>
        <topology evidence="1">Multi-pass membrane protein</topology>
    </subcellularLocation>
</comment>
<comment type="similarity">
    <text evidence="6">Belongs to the ABC-4 integral membrane protein family.</text>
</comment>
<dbReference type="GO" id="GO:0005886">
    <property type="term" value="C:plasma membrane"/>
    <property type="evidence" value="ECO:0007669"/>
    <property type="project" value="UniProtKB-SubCell"/>
</dbReference>
<keyword evidence="5 7" id="KW-0472">Membrane</keyword>
<keyword evidence="10" id="KW-1185">Reference proteome</keyword>
<evidence type="ECO:0000259" key="8">
    <source>
        <dbReference type="Pfam" id="PF02687"/>
    </source>
</evidence>
<evidence type="ECO:0000256" key="2">
    <source>
        <dbReference type="ARBA" id="ARBA00022475"/>
    </source>
</evidence>
<dbReference type="EMBL" id="BMNB01000029">
    <property type="protein sequence ID" value="GGM58156.1"/>
    <property type="molecule type" value="Genomic_DNA"/>
</dbReference>
<feature type="transmembrane region" description="Helical" evidence="7">
    <location>
        <begin position="752"/>
        <end position="776"/>
    </location>
</feature>
<feature type="transmembrane region" description="Helical" evidence="7">
    <location>
        <begin position="419"/>
        <end position="443"/>
    </location>
</feature>
<dbReference type="PANTHER" id="PTHR30572:SF4">
    <property type="entry name" value="ABC TRANSPORTER PERMEASE YTRF"/>
    <property type="match status" value="1"/>
</dbReference>
<protein>
    <recommendedName>
        <fullName evidence="8">ABC3 transporter permease C-terminal domain-containing protein</fullName>
    </recommendedName>
</protein>
<feature type="domain" description="ABC3 transporter permease C-terminal" evidence="8">
    <location>
        <begin position="256"/>
        <end position="371"/>
    </location>
</feature>
<evidence type="ECO:0000256" key="4">
    <source>
        <dbReference type="ARBA" id="ARBA00022989"/>
    </source>
</evidence>
<dbReference type="InterPro" id="IPR050250">
    <property type="entry name" value="Macrolide_Exporter_MacB"/>
</dbReference>
<evidence type="ECO:0000256" key="3">
    <source>
        <dbReference type="ARBA" id="ARBA00022692"/>
    </source>
</evidence>
<reference evidence="9" key="2">
    <citation type="submission" date="2020-09" db="EMBL/GenBank/DDBJ databases">
        <authorList>
            <person name="Sun Q."/>
            <person name="Zhou Y."/>
        </authorList>
    </citation>
    <scope>NUCLEOTIDE SEQUENCE</scope>
    <source>
        <strain evidence="9">CGMCC 4.7312</strain>
    </source>
</reference>
<evidence type="ECO:0000256" key="5">
    <source>
        <dbReference type="ARBA" id="ARBA00023136"/>
    </source>
</evidence>
<feature type="transmembrane region" description="Helical" evidence="7">
    <location>
        <begin position="648"/>
        <end position="675"/>
    </location>
</feature>
<accession>A0A917U4M0</accession>
<dbReference type="AlphaFoldDB" id="A0A917U4M0"/>
<evidence type="ECO:0000313" key="10">
    <source>
        <dbReference type="Proteomes" id="UP000608890"/>
    </source>
</evidence>
<evidence type="ECO:0000313" key="9">
    <source>
        <dbReference type="EMBL" id="GGM58156.1"/>
    </source>
</evidence>
<keyword evidence="4 7" id="KW-1133">Transmembrane helix</keyword>
<dbReference type="Pfam" id="PF02687">
    <property type="entry name" value="FtsX"/>
    <property type="match status" value="2"/>
</dbReference>
<feature type="transmembrane region" description="Helical" evidence="7">
    <location>
        <begin position="249"/>
        <end position="280"/>
    </location>
</feature>